<name>A0A4Z2FXT5_9TELE</name>
<evidence type="ECO:0000313" key="3">
    <source>
        <dbReference type="Proteomes" id="UP000314294"/>
    </source>
</evidence>
<gene>
    <name evidence="2" type="ORF">EYF80_044119</name>
</gene>
<keyword evidence="3" id="KW-1185">Reference proteome</keyword>
<sequence>MPSPTSMTNDLFPNRRGTNMETTWTTWTTCSLEHRTKNTSDCTQDKSRVYAEVLARSALWGIRTDSLVRPIWMMKDTPGGGGCCAGISATPPGPWTGISSIRGNPPGAGAEGTEEMGVPCCITAEPGGEEPPGGKNTWAMAPEDMQGLALAIQSPGAVGVKRGESPPKTHQPVEERRGKKTKN</sequence>
<protein>
    <submittedName>
        <fullName evidence="2">Uncharacterized protein</fullName>
    </submittedName>
</protein>
<evidence type="ECO:0000313" key="2">
    <source>
        <dbReference type="EMBL" id="TNN45690.1"/>
    </source>
</evidence>
<dbReference type="EMBL" id="SRLO01000830">
    <property type="protein sequence ID" value="TNN45690.1"/>
    <property type="molecule type" value="Genomic_DNA"/>
</dbReference>
<evidence type="ECO:0000256" key="1">
    <source>
        <dbReference type="SAM" id="MobiDB-lite"/>
    </source>
</evidence>
<comment type="caution">
    <text evidence="2">The sequence shown here is derived from an EMBL/GenBank/DDBJ whole genome shotgun (WGS) entry which is preliminary data.</text>
</comment>
<dbReference type="Proteomes" id="UP000314294">
    <property type="component" value="Unassembled WGS sequence"/>
</dbReference>
<feature type="compositionally biased region" description="Basic and acidic residues" evidence="1">
    <location>
        <begin position="161"/>
        <end position="177"/>
    </location>
</feature>
<dbReference type="AlphaFoldDB" id="A0A4Z2FXT5"/>
<reference evidence="2 3" key="1">
    <citation type="submission" date="2019-03" db="EMBL/GenBank/DDBJ databases">
        <title>First draft genome of Liparis tanakae, snailfish: a comprehensive survey of snailfish specific genes.</title>
        <authorList>
            <person name="Kim W."/>
            <person name="Song I."/>
            <person name="Jeong J.-H."/>
            <person name="Kim D."/>
            <person name="Kim S."/>
            <person name="Ryu S."/>
            <person name="Song J.Y."/>
            <person name="Lee S.K."/>
        </authorList>
    </citation>
    <scope>NUCLEOTIDE SEQUENCE [LARGE SCALE GENOMIC DNA]</scope>
    <source>
        <tissue evidence="2">Muscle</tissue>
    </source>
</reference>
<accession>A0A4Z2FXT5</accession>
<feature type="region of interest" description="Disordered" evidence="1">
    <location>
        <begin position="154"/>
        <end position="183"/>
    </location>
</feature>
<proteinExistence type="predicted"/>
<organism evidence="2 3">
    <name type="scientific">Liparis tanakae</name>
    <name type="common">Tanaka's snailfish</name>
    <dbReference type="NCBI Taxonomy" id="230148"/>
    <lineage>
        <taxon>Eukaryota</taxon>
        <taxon>Metazoa</taxon>
        <taxon>Chordata</taxon>
        <taxon>Craniata</taxon>
        <taxon>Vertebrata</taxon>
        <taxon>Euteleostomi</taxon>
        <taxon>Actinopterygii</taxon>
        <taxon>Neopterygii</taxon>
        <taxon>Teleostei</taxon>
        <taxon>Neoteleostei</taxon>
        <taxon>Acanthomorphata</taxon>
        <taxon>Eupercaria</taxon>
        <taxon>Perciformes</taxon>
        <taxon>Cottioidei</taxon>
        <taxon>Cottales</taxon>
        <taxon>Liparidae</taxon>
        <taxon>Liparis</taxon>
    </lineage>
</organism>